<evidence type="ECO:0000256" key="1">
    <source>
        <dbReference type="SAM" id="Phobius"/>
    </source>
</evidence>
<keyword evidence="1" id="KW-0472">Membrane</keyword>
<sequence length="364" mass="42351">MRIFKRILIAGIVIMICSLAFIYTFNGKFTNDLAIKNWDNIYNEDGIEFFYSNSSDEKIKVLKDNYNLEEKIKGVDGQLNKAIRVAEYLGSIITFDDVPSTSRINGFDILKEKTGEKKVSAKDLGIIYRDFLESLGYTARVGEFKRMNVGYNKEKSYYVVEYWSKEYNKWVMIDFIDKGYFDNEGFPCSAMEVLENDIRNYNYTGSSNRSDYIPMLKKTLYTYTINIDNTTDMKRSNSYITYIKDKESIALKFKGNYIGPTIFTENKDLINKNPIDSTVSKDEKAYLILMKKQEKTEDKDNKKQSFIVGAFKDGKILEEYYLKENNNEYRKVNMYTDILFNEGDNIISLSLDGENTVTSIEIKN</sequence>
<dbReference type="Proteomes" id="UP000306888">
    <property type="component" value="Unassembled WGS sequence"/>
</dbReference>
<feature type="transmembrane region" description="Helical" evidence="1">
    <location>
        <begin position="7"/>
        <end position="25"/>
    </location>
</feature>
<keyword evidence="1" id="KW-0812">Transmembrane</keyword>
<keyword evidence="1" id="KW-1133">Transmembrane helix</keyword>
<comment type="caution">
    <text evidence="2">The sequence shown here is derived from an EMBL/GenBank/DDBJ whole genome shotgun (WGS) entry which is preliminary data.</text>
</comment>
<evidence type="ECO:0000313" key="2">
    <source>
        <dbReference type="EMBL" id="TGY41914.1"/>
    </source>
</evidence>
<evidence type="ECO:0000313" key="3">
    <source>
        <dbReference type="Proteomes" id="UP000306888"/>
    </source>
</evidence>
<name>A0A4S2DLN6_9CLOT</name>
<dbReference type="RefSeq" id="WP_136007357.1">
    <property type="nucleotide sequence ID" value="NZ_SRYR01000005.1"/>
</dbReference>
<protein>
    <recommendedName>
        <fullName evidence="4">Transglutaminase domain-containing protein</fullName>
    </recommendedName>
</protein>
<dbReference type="OrthoDB" id="1924644at2"/>
<accession>A0A4S2DLN6</accession>
<gene>
    <name evidence="2" type="ORF">E5347_11400</name>
</gene>
<keyword evidence="3" id="KW-1185">Reference proteome</keyword>
<organism evidence="2 3">
    <name type="scientific">Clostridium sartagoforme</name>
    <dbReference type="NCBI Taxonomy" id="84031"/>
    <lineage>
        <taxon>Bacteria</taxon>
        <taxon>Bacillati</taxon>
        <taxon>Bacillota</taxon>
        <taxon>Clostridia</taxon>
        <taxon>Eubacteriales</taxon>
        <taxon>Clostridiaceae</taxon>
        <taxon>Clostridium</taxon>
    </lineage>
</organism>
<reference evidence="2 3" key="1">
    <citation type="submission" date="2019-04" db="EMBL/GenBank/DDBJ databases">
        <title>Microbes associate with the intestines of laboratory mice.</title>
        <authorList>
            <person name="Navarre W."/>
            <person name="Wong E."/>
            <person name="Huang K."/>
            <person name="Tropini C."/>
            <person name="Ng K."/>
            <person name="Yu B."/>
        </authorList>
    </citation>
    <scope>NUCLEOTIDE SEQUENCE [LARGE SCALE GENOMIC DNA]</scope>
    <source>
        <strain evidence="2 3">NM50_B9-20</strain>
    </source>
</reference>
<proteinExistence type="predicted"/>
<dbReference type="AlphaFoldDB" id="A0A4S2DLN6"/>
<evidence type="ECO:0008006" key="4">
    <source>
        <dbReference type="Google" id="ProtNLM"/>
    </source>
</evidence>
<dbReference type="EMBL" id="SRYR01000005">
    <property type="protein sequence ID" value="TGY41914.1"/>
    <property type="molecule type" value="Genomic_DNA"/>
</dbReference>